<dbReference type="NCBIfam" id="TIGR02338">
    <property type="entry name" value="gimC_beta"/>
    <property type="match status" value="1"/>
</dbReference>
<evidence type="ECO:0000256" key="8">
    <source>
        <dbReference type="ARBA" id="ARBA00033461"/>
    </source>
</evidence>
<evidence type="ECO:0000256" key="9">
    <source>
        <dbReference type="HAMAP-Rule" id="MF_00307"/>
    </source>
</evidence>
<evidence type="ECO:0000256" key="5">
    <source>
        <dbReference type="ARBA" id="ARBA00022490"/>
    </source>
</evidence>
<keyword evidence="5 9" id="KW-0963">Cytoplasm</keyword>
<dbReference type="Proteomes" id="UP000789941">
    <property type="component" value="Unassembled WGS sequence"/>
</dbReference>
<dbReference type="AlphaFoldDB" id="A0A5E4LUU2"/>
<name>A0A5E4LUU2_9ARCH</name>
<proteinExistence type="inferred from homology"/>
<dbReference type="Pfam" id="PF01920">
    <property type="entry name" value="Prefoldin_2"/>
    <property type="match status" value="1"/>
</dbReference>
<gene>
    <name evidence="9 11" type="primary">pfdB</name>
    <name evidence="11" type="ORF">LFW2832_01144</name>
</gene>
<dbReference type="Gene3D" id="1.10.287.370">
    <property type="match status" value="1"/>
</dbReference>
<evidence type="ECO:0000256" key="3">
    <source>
        <dbReference type="ARBA" id="ARBA00011716"/>
    </source>
</evidence>
<comment type="function">
    <text evidence="7 9">Molecular chaperone capable of stabilizing a range of proteins. Seems to fulfill an ATP-independent, HSP70-like function in archaeal de novo protein folding.</text>
</comment>
<dbReference type="InterPro" id="IPR012713">
    <property type="entry name" value="PfdB"/>
</dbReference>
<dbReference type="EMBL" id="CABMJJ010000011">
    <property type="protein sequence ID" value="VVC04838.1"/>
    <property type="molecule type" value="Genomic_DNA"/>
</dbReference>
<dbReference type="HAMAP" id="MF_00307">
    <property type="entry name" value="PfdB"/>
    <property type="match status" value="1"/>
</dbReference>
<evidence type="ECO:0000313" key="12">
    <source>
        <dbReference type="Proteomes" id="UP000789941"/>
    </source>
</evidence>
<organism evidence="11 12">
    <name type="scientific">Candidatus Bilamarchaeum dharawalense</name>
    <dbReference type="NCBI Taxonomy" id="2885759"/>
    <lineage>
        <taxon>Archaea</taxon>
        <taxon>Candidatus Micrarchaeota</taxon>
        <taxon>Candidatus Micrarchaeia</taxon>
        <taxon>Candidatus Anstonellales</taxon>
        <taxon>Candidatus Bilamarchaeaceae</taxon>
        <taxon>Candidatus Bilamarchaeum</taxon>
    </lineage>
</organism>
<comment type="subunit">
    <text evidence="3 9">Heterohexamer of two alpha and four beta subunits.</text>
</comment>
<evidence type="ECO:0000256" key="7">
    <source>
        <dbReference type="ARBA" id="ARBA00025077"/>
    </source>
</evidence>
<evidence type="ECO:0000256" key="1">
    <source>
        <dbReference type="ARBA" id="ARBA00004496"/>
    </source>
</evidence>
<reference evidence="11 12" key="1">
    <citation type="submission" date="2019-08" db="EMBL/GenBank/DDBJ databases">
        <authorList>
            <person name="Vazquez-Campos X."/>
        </authorList>
    </citation>
    <scope>NUCLEOTIDE SEQUENCE [LARGE SCALE GENOMIC DNA]</scope>
    <source>
        <strain evidence="11">LFW-283_2</strain>
    </source>
</reference>
<comment type="caution">
    <text evidence="11">The sequence shown here is derived from an EMBL/GenBank/DDBJ whole genome shotgun (WGS) entry which is preliminary data.</text>
</comment>
<keyword evidence="6 9" id="KW-0143">Chaperone</keyword>
<accession>A0A5E4LUU2</accession>
<dbReference type="GO" id="GO:0051082">
    <property type="term" value="F:unfolded protein binding"/>
    <property type="evidence" value="ECO:0007669"/>
    <property type="project" value="UniProtKB-UniRule"/>
</dbReference>
<evidence type="ECO:0000256" key="10">
    <source>
        <dbReference type="SAM" id="Coils"/>
    </source>
</evidence>
<dbReference type="GO" id="GO:0005737">
    <property type="term" value="C:cytoplasm"/>
    <property type="evidence" value="ECO:0007669"/>
    <property type="project" value="UniProtKB-SubCell"/>
</dbReference>
<feature type="coiled-coil region" evidence="10">
    <location>
        <begin position="1"/>
        <end position="52"/>
    </location>
</feature>
<comment type="similarity">
    <text evidence="2 9">Belongs to the prefoldin subunit beta family.</text>
</comment>
<evidence type="ECO:0000313" key="11">
    <source>
        <dbReference type="EMBL" id="VVC04838.1"/>
    </source>
</evidence>
<evidence type="ECO:0000256" key="6">
    <source>
        <dbReference type="ARBA" id="ARBA00023186"/>
    </source>
</evidence>
<dbReference type="GO" id="GO:0006457">
    <property type="term" value="P:protein folding"/>
    <property type="evidence" value="ECO:0007669"/>
    <property type="project" value="UniProtKB-UniRule"/>
</dbReference>
<comment type="subcellular location">
    <subcellularLocation>
        <location evidence="1 9">Cytoplasm</location>
    </subcellularLocation>
</comment>
<evidence type="ECO:0000256" key="2">
    <source>
        <dbReference type="ARBA" id="ARBA00008045"/>
    </source>
</evidence>
<dbReference type="InterPro" id="IPR009053">
    <property type="entry name" value="Prefoldin"/>
</dbReference>
<protein>
    <recommendedName>
        <fullName evidence="4 9">Prefoldin subunit beta</fullName>
    </recommendedName>
    <alternativeName>
        <fullName evidence="8 9">GimC subunit beta</fullName>
    </alternativeName>
</protein>
<keyword evidence="10" id="KW-0175">Coiled coil</keyword>
<dbReference type="SUPFAM" id="SSF46579">
    <property type="entry name" value="Prefoldin"/>
    <property type="match status" value="1"/>
</dbReference>
<sequence>MKKEAEDLNRELVEYENMEKQLEVLLIQKHQLQMQMNEIKHALDELKKAKGEVYRSVGSILMHTTKEQAETDLKERDELVEVKLNAISKQEEKLRSVVLDTQKKLQEKMKGYGKSGGGEGD</sequence>
<dbReference type="InterPro" id="IPR002777">
    <property type="entry name" value="PFD_beta-like"/>
</dbReference>
<evidence type="ECO:0000256" key="4">
    <source>
        <dbReference type="ARBA" id="ARBA00016304"/>
    </source>
</evidence>
<dbReference type="GO" id="GO:0016272">
    <property type="term" value="C:prefoldin complex"/>
    <property type="evidence" value="ECO:0007669"/>
    <property type="project" value="UniProtKB-UniRule"/>
</dbReference>